<comment type="caution">
    <text evidence="8">The sequence shown here is derived from an EMBL/GenBank/DDBJ whole genome shotgun (WGS) entry which is preliminary data.</text>
</comment>
<evidence type="ECO:0000256" key="4">
    <source>
        <dbReference type="ARBA" id="ARBA00023088"/>
    </source>
</evidence>
<keyword evidence="5" id="KW-1133">Transmembrane helix</keyword>
<organism evidence="8 9">
    <name type="scientific">Clostridium scindens (strain JCM 10418 / VPI 12708)</name>
    <dbReference type="NCBI Taxonomy" id="29347"/>
    <lineage>
        <taxon>Bacteria</taxon>
        <taxon>Bacillati</taxon>
        <taxon>Bacillota</taxon>
        <taxon>Clostridia</taxon>
        <taxon>Lachnospirales</taxon>
        <taxon>Lachnospiraceae</taxon>
    </lineage>
</organism>
<evidence type="ECO:0000256" key="1">
    <source>
        <dbReference type="ARBA" id="ARBA00022512"/>
    </source>
</evidence>
<feature type="transmembrane region" description="Helical" evidence="5">
    <location>
        <begin position="451"/>
        <end position="473"/>
    </location>
</feature>
<evidence type="ECO:0000259" key="7">
    <source>
        <dbReference type="PROSITE" id="PS50847"/>
    </source>
</evidence>
<dbReference type="Pfam" id="PF00746">
    <property type="entry name" value="Gram_pos_anchor"/>
    <property type="match status" value="1"/>
</dbReference>
<evidence type="ECO:0000256" key="5">
    <source>
        <dbReference type="SAM" id="Phobius"/>
    </source>
</evidence>
<evidence type="ECO:0000313" key="8">
    <source>
        <dbReference type="EMBL" id="MSS40567.1"/>
    </source>
</evidence>
<dbReference type="InterPro" id="IPR019931">
    <property type="entry name" value="LPXTG_anchor"/>
</dbReference>
<sequence length="480" mass="51098">MSKIKKALAMFLIFAMVLGMGITTFAAPGNANSKVTVQNADNATLTIAQVIETDNTAVTGWKFTGGAAAAYRTAFGGAENGDDDQRIIAGLIKYVDADAVIDDSIKDNIISADADKIAAALKGLSNDMFTPFVNGSAVTSAGVYAIRATEEGYVYSPMAVYVGFGKEDTTQINAKKAPNKVDKTAEDIEKVTEINKTVTYTAKSTIPYIPETDTNKTYVFADTLSGATYNVVNGKLPVDVKVGTREPVSYSADVTENADDTSSFVLDLSDLVQNNDYANQSIVISYDVTVTDTKVGNDIQVGNDKNNPNDKYGSDHEDVYTGQIILTKTGDGGKKLKDAQFKVYKKVKNDAGKEEILFAQFDKDNKLSGWGTEDAATVIVTGEDGTVKVQGLDLGTYYFKETKAPDGYSVNTTDSDAKLELKDGKPATAIVEATASMADTKLNALPGTGGIGTTIFTIGGCLIMIIAAALFFASRRKENK</sequence>
<dbReference type="Gene3D" id="2.60.40.740">
    <property type="match status" value="1"/>
</dbReference>
<accession>A0A844F9F2</accession>
<dbReference type="Proteomes" id="UP000462363">
    <property type="component" value="Unassembled WGS sequence"/>
</dbReference>
<keyword evidence="2" id="KW-0964">Secreted</keyword>
<dbReference type="AlphaFoldDB" id="A0A844F9F2"/>
<evidence type="ECO:0000313" key="9">
    <source>
        <dbReference type="Proteomes" id="UP000462363"/>
    </source>
</evidence>
<proteinExistence type="predicted"/>
<keyword evidence="3 6" id="KW-0732">Signal</keyword>
<feature type="chain" id="PRO_5032942342" evidence="6">
    <location>
        <begin position="27"/>
        <end position="480"/>
    </location>
</feature>
<evidence type="ECO:0000256" key="6">
    <source>
        <dbReference type="SAM" id="SignalP"/>
    </source>
</evidence>
<dbReference type="RefSeq" id="WP_154323270.1">
    <property type="nucleotide sequence ID" value="NZ_CAMDTP010000006.1"/>
</dbReference>
<gene>
    <name evidence="8" type="ORF">FYJ37_09405</name>
</gene>
<feature type="signal peptide" evidence="6">
    <location>
        <begin position="1"/>
        <end position="26"/>
    </location>
</feature>
<dbReference type="PROSITE" id="PS50847">
    <property type="entry name" value="GRAM_POS_ANCHORING"/>
    <property type="match status" value="1"/>
</dbReference>
<keyword evidence="5" id="KW-0812">Transmembrane</keyword>
<reference evidence="8 9" key="1">
    <citation type="submission" date="2019-08" db="EMBL/GenBank/DDBJ databases">
        <title>In-depth cultivation of the pig gut microbiome towards novel bacterial diversity and tailored functional studies.</title>
        <authorList>
            <person name="Wylensek D."/>
            <person name="Hitch T.C.A."/>
            <person name="Clavel T."/>
        </authorList>
    </citation>
    <scope>NUCLEOTIDE SEQUENCE [LARGE SCALE GENOMIC DNA]</scope>
    <source>
        <strain evidence="8 9">BL-389-WT-3D</strain>
    </source>
</reference>
<evidence type="ECO:0000256" key="2">
    <source>
        <dbReference type="ARBA" id="ARBA00022525"/>
    </source>
</evidence>
<dbReference type="InterPro" id="IPR013783">
    <property type="entry name" value="Ig-like_fold"/>
</dbReference>
<protein>
    <submittedName>
        <fullName evidence="8">LPXTG cell wall anchor domain-containing protein</fullName>
    </submittedName>
</protein>
<dbReference type="Pfam" id="PF17802">
    <property type="entry name" value="SpaA"/>
    <property type="match status" value="1"/>
</dbReference>
<dbReference type="EMBL" id="VUMB01000017">
    <property type="protein sequence ID" value="MSS40567.1"/>
    <property type="molecule type" value="Genomic_DNA"/>
</dbReference>
<keyword evidence="4" id="KW-0572">Peptidoglycan-anchor</keyword>
<feature type="domain" description="Gram-positive cocci surface proteins LPxTG" evidence="7">
    <location>
        <begin position="445"/>
        <end position="480"/>
    </location>
</feature>
<keyword evidence="1" id="KW-0134">Cell wall</keyword>
<dbReference type="NCBIfam" id="TIGR01167">
    <property type="entry name" value="LPXTG_anchor"/>
    <property type="match status" value="1"/>
</dbReference>
<evidence type="ECO:0000256" key="3">
    <source>
        <dbReference type="ARBA" id="ARBA00022729"/>
    </source>
</evidence>
<dbReference type="Gene3D" id="2.60.40.10">
    <property type="entry name" value="Immunoglobulins"/>
    <property type="match status" value="1"/>
</dbReference>
<dbReference type="InterPro" id="IPR041033">
    <property type="entry name" value="SpaA_PFL_dom_1"/>
</dbReference>
<name>A0A844F9F2_CLOSV</name>
<keyword evidence="5" id="KW-0472">Membrane</keyword>